<sequence>MKRKIFTPQQIAKILKEFEDGKSAAEISREHGVSQAAFYKWRQRYNGMDATELKRLKELEEENRRLKQMYAEQALDLKLAREIIEKKPLKPCQKRQLVDEVYQQPQAGISRACRVLNLSKSVYYYQAVKENQPVEEALRQKAEQHPREGFWKAYGRLRKEGQLWNHKRVYRIYKAMGLNIRRTTKKRLSARIQQPLQVPEALNHTWSIDFMSDALLNGRKFRSFHVLDDFNREALHIEVDFSLKSNRVVWVLNHLLKRREKPKQIRMDNGPEFIAALMAEWSQMHGVEFIYIQPGKPTQNAFVERFNGTFRRHVLNAYLFEDLNEVREITTAWLEDYNYTRPHDALGGLAPIEFAQKKQCESVISA</sequence>
<keyword evidence="3" id="KW-0614">Plasmid</keyword>
<dbReference type="InterPro" id="IPR012337">
    <property type="entry name" value="RNaseH-like_sf"/>
</dbReference>
<dbReference type="NCBIfam" id="NF033516">
    <property type="entry name" value="transpos_IS3"/>
    <property type="match status" value="1"/>
</dbReference>
<gene>
    <name evidence="3" type="ORF">HUW48_00080</name>
</gene>
<evidence type="ECO:0000313" key="3">
    <source>
        <dbReference type="EMBL" id="QMU26506.1"/>
    </source>
</evidence>
<dbReference type="Proteomes" id="UP000514509">
    <property type="component" value="Plasmid unnamed"/>
</dbReference>
<dbReference type="PANTHER" id="PTHR47515:SF2">
    <property type="entry name" value="INTEGRASE CORE DOMAIN PROTEIN"/>
    <property type="match status" value="1"/>
</dbReference>
<keyword evidence="4" id="KW-1185">Reference proteome</keyword>
<dbReference type="SUPFAM" id="SSF53098">
    <property type="entry name" value="Ribonuclease H-like"/>
    <property type="match status" value="1"/>
</dbReference>
<dbReference type="RefSeq" id="WP_182411447.1">
    <property type="nucleotide sequence ID" value="NZ_CP055152.1"/>
</dbReference>
<accession>A0A7L7L135</accession>
<dbReference type="AlphaFoldDB" id="A0A7L7L135"/>
<dbReference type="PANTHER" id="PTHR47515">
    <property type="entry name" value="LOW CALCIUM RESPONSE LOCUS PROTEIN T"/>
    <property type="match status" value="1"/>
</dbReference>
<dbReference type="InterPro" id="IPR025948">
    <property type="entry name" value="HTH-like_dom"/>
</dbReference>
<reference evidence="3 4" key="2">
    <citation type="submission" date="2020-08" db="EMBL/GenBank/DDBJ databases">
        <title>Adhaeribacter dokdonensis sp. nov., isolated from the rhizosphere of Elymus tsukushiensis, a plant native to the Dokdo Islands, Republic of Korea.</title>
        <authorList>
            <person name="Ghim S.Y."/>
        </authorList>
    </citation>
    <scope>NUCLEOTIDE SEQUENCE [LARGE SCALE GENOMIC DNA]</scope>
    <source>
        <strain evidence="3 4">KUDC8001</strain>
        <plasmid evidence="3 4">unnamed</plasmid>
    </source>
</reference>
<feature type="coiled-coil region" evidence="1">
    <location>
        <begin position="49"/>
        <end position="76"/>
    </location>
</feature>
<geneLocation type="plasmid" evidence="3 4">
    <name>unnamed</name>
</geneLocation>
<dbReference type="GO" id="GO:0004803">
    <property type="term" value="F:transposase activity"/>
    <property type="evidence" value="ECO:0007669"/>
    <property type="project" value="InterPro"/>
</dbReference>
<dbReference type="SUPFAM" id="SSF46689">
    <property type="entry name" value="Homeodomain-like"/>
    <property type="match status" value="1"/>
</dbReference>
<dbReference type="EMBL" id="CP055152">
    <property type="protein sequence ID" value="QMU26506.1"/>
    <property type="molecule type" value="Genomic_DNA"/>
</dbReference>
<feature type="domain" description="Integrase catalytic" evidence="2">
    <location>
        <begin position="191"/>
        <end position="359"/>
    </location>
</feature>
<dbReference type="KEGG" id="add:HUW48_00080"/>
<dbReference type="InterPro" id="IPR036397">
    <property type="entry name" value="RNaseH_sf"/>
</dbReference>
<evidence type="ECO:0000259" key="2">
    <source>
        <dbReference type="PROSITE" id="PS50994"/>
    </source>
</evidence>
<dbReference type="Pfam" id="PF13276">
    <property type="entry name" value="HTH_21"/>
    <property type="match status" value="1"/>
</dbReference>
<dbReference type="InterPro" id="IPR002514">
    <property type="entry name" value="Transposase_8"/>
</dbReference>
<organism evidence="3 4">
    <name type="scientific">Adhaeribacter radiodurans</name>
    <dbReference type="NCBI Taxonomy" id="2745197"/>
    <lineage>
        <taxon>Bacteria</taxon>
        <taxon>Pseudomonadati</taxon>
        <taxon>Bacteroidota</taxon>
        <taxon>Cytophagia</taxon>
        <taxon>Cytophagales</taxon>
        <taxon>Hymenobacteraceae</taxon>
        <taxon>Adhaeribacter</taxon>
    </lineage>
</organism>
<dbReference type="Gene3D" id="3.30.420.10">
    <property type="entry name" value="Ribonuclease H-like superfamily/Ribonuclease H"/>
    <property type="match status" value="1"/>
</dbReference>
<evidence type="ECO:0000256" key="1">
    <source>
        <dbReference type="SAM" id="Coils"/>
    </source>
</evidence>
<dbReference type="PROSITE" id="PS50994">
    <property type="entry name" value="INTEGRASE"/>
    <property type="match status" value="1"/>
</dbReference>
<evidence type="ECO:0000313" key="4">
    <source>
        <dbReference type="Proteomes" id="UP000514509"/>
    </source>
</evidence>
<dbReference type="Pfam" id="PF01527">
    <property type="entry name" value="HTH_Tnp_1"/>
    <property type="match status" value="1"/>
</dbReference>
<protein>
    <submittedName>
        <fullName evidence="3">IS3 family transposase</fullName>
    </submittedName>
</protein>
<keyword evidence="1" id="KW-0175">Coiled coil</keyword>
<dbReference type="GO" id="GO:0015074">
    <property type="term" value="P:DNA integration"/>
    <property type="evidence" value="ECO:0007669"/>
    <property type="project" value="InterPro"/>
</dbReference>
<dbReference type="Pfam" id="PF13683">
    <property type="entry name" value="rve_3"/>
    <property type="match status" value="1"/>
</dbReference>
<dbReference type="GO" id="GO:0006313">
    <property type="term" value="P:DNA transposition"/>
    <property type="evidence" value="ECO:0007669"/>
    <property type="project" value="InterPro"/>
</dbReference>
<dbReference type="InterPro" id="IPR009057">
    <property type="entry name" value="Homeodomain-like_sf"/>
</dbReference>
<reference evidence="3 4" key="1">
    <citation type="submission" date="2020-06" db="EMBL/GenBank/DDBJ databases">
        <authorList>
            <person name="Hwang Y.J."/>
        </authorList>
    </citation>
    <scope>NUCLEOTIDE SEQUENCE [LARGE SCALE GENOMIC DNA]</scope>
    <source>
        <strain evidence="3 4">KUDC8001</strain>
        <plasmid evidence="3 4">unnamed</plasmid>
    </source>
</reference>
<dbReference type="GO" id="GO:0003677">
    <property type="term" value="F:DNA binding"/>
    <property type="evidence" value="ECO:0007669"/>
    <property type="project" value="InterPro"/>
</dbReference>
<dbReference type="InterPro" id="IPR048020">
    <property type="entry name" value="Transpos_IS3"/>
</dbReference>
<name>A0A7L7L135_9BACT</name>
<dbReference type="InterPro" id="IPR001584">
    <property type="entry name" value="Integrase_cat-core"/>
</dbReference>
<proteinExistence type="predicted"/>